<evidence type="ECO:0000256" key="1">
    <source>
        <dbReference type="SAM" id="Phobius"/>
    </source>
</evidence>
<accession>A0ABD0NE32</accession>
<evidence type="ECO:0000259" key="2">
    <source>
        <dbReference type="PROSITE" id="PS50011"/>
    </source>
</evidence>
<feature type="non-terminal residue" evidence="3">
    <location>
        <position position="51"/>
    </location>
</feature>
<keyword evidence="1" id="KW-1133">Transmembrane helix</keyword>
<keyword evidence="1" id="KW-0812">Transmembrane</keyword>
<proteinExistence type="predicted"/>
<dbReference type="AlphaFoldDB" id="A0ABD0NE32"/>
<dbReference type="Gene3D" id="1.10.510.10">
    <property type="entry name" value="Transferase(Phosphotransferase) domain 1"/>
    <property type="match status" value="1"/>
</dbReference>
<comment type="caution">
    <text evidence="3">The sequence shown here is derived from an EMBL/GenBank/DDBJ whole genome shotgun (WGS) entry which is preliminary data.</text>
</comment>
<dbReference type="EMBL" id="JAMKFB020000022">
    <property type="protein sequence ID" value="KAL0159186.1"/>
    <property type="molecule type" value="Genomic_DNA"/>
</dbReference>
<keyword evidence="4" id="KW-1185">Reference proteome</keyword>
<gene>
    <name evidence="3" type="ORF">M9458_042911</name>
</gene>
<sequence length="51" mass="5687">ALSTPKYYAVPTNVWSLGVVLYLMVNRRLPFSYATQTLEGTINSFKSTVST</sequence>
<dbReference type="InterPro" id="IPR011009">
    <property type="entry name" value="Kinase-like_dom_sf"/>
</dbReference>
<dbReference type="PROSITE" id="PS50011">
    <property type="entry name" value="PROTEIN_KINASE_DOM"/>
    <property type="match status" value="1"/>
</dbReference>
<evidence type="ECO:0000313" key="4">
    <source>
        <dbReference type="Proteomes" id="UP001529510"/>
    </source>
</evidence>
<name>A0ABD0NE32_CIRMR</name>
<dbReference type="SUPFAM" id="SSF56112">
    <property type="entry name" value="Protein kinase-like (PK-like)"/>
    <property type="match status" value="1"/>
</dbReference>
<protein>
    <recommendedName>
        <fullName evidence="2">Protein kinase domain-containing protein</fullName>
    </recommendedName>
</protein>
<reference evidence="3 4" key="1">
    <citation type="submission" date="2024-05" db="EMBL/GenBank/DDBJ databases">
        <title>Genome sequencing and assembly of Indian major carp, Cirrhinus mrigala (Hamilton, 1822).</title>
        <authorList>
            <person name="Mohindra V."/>
            <person name="Chowdhury L.M."/>
            <person name="Lal K."/>
            <person name="Jena J.K."/>
        </authorList>
    </citation>
    <scope>NUCLEOTIDE SEQUENCE [LARGE SCALE GENOMIC DNA]</scope>
    <source>
        <strain evidence="3">CM1030</strain>
        <tissue evidence="3">Blood</tissue>
    </source>
</reference>
<keyword evidence="1" id="KW-0472">Membrane</keyword>
<organism evidence="3 4">
    <name type="scientific">Cirrhinus mrigala</name>
    <name type="common">Mrigala</name>
    <dbReference type="NCBI Taxonomy" id="683832"/>
    <lineage>
        <taxon>Eukaryota</taxon>
        <taxon>Metazoa</taxon>
        <taxon>Chordata</taxon>
        <taxon>Craniata</taxon>
        <taxon>Vertebrata</taxon>
        <taxon>Euteleostomi</taxon>
        <taxon>Actinopterygii</taxon>
        <taxon>Neopterygii</taxon>
        <taxon>Teleostei</taxon>
        <taxon>Ostariophysi</taxon>
        <taxon>Cypriniformes</taxon>
        <taxon>Cyprinidae</taxon>
        <taxon>Labeoninae</taxon>
        <taxon>Labeonini</taxon>
        <taxon>Cirrhinus</taxon>
    </lineage>
</organism>
<evidence type="ECO:0000313" key="3">
    <source>
        <dbReference type="EMBL" id="KAL0159186.1"/>
    </source>
</evidence>
<dbReference type="Proteomes" id="UP001529510">
    <property type="component" value="Unassembled WGS sequence"/>
</dbReference>
<dbReference type="InterPro" id="IPR000719">
    <property type="entry name" value="Prot_kinase_dom"/>
</dbReference>
<feature type="non-terminal residue" evidence="3">
    <location>
        <position position="1"/>
    </location>
</feature>
<feature type="domain" description="Protein kinase" evidence="2">
    <location>
        <begin position="1"/>
        <end position="51"/>
    </location>
</feature>
<feature type="transmembrane region" description="Helical" evidence="1">
    <location>
        <begin position="6"/>
        <end position="25"/>
    </location>
</feature>